<name>A0A1I0IZM0_9BACT</name>
<evidence type="ECO:0000313" key="3">
    <source>
        <dbReference type="Proteomes" id="UP000199181"/>
    </source>
</evidence>
<proteinExistence type="predicted"/>
<dbReference type="AlphaFoldDB" id="A0A1I0IZM0"/>
<reference evidence="3" key="1">
    <citation type="submission" date="2016-10" db="EMBL/GenBank/DDBJ databases">
        <authorList>
            <person name="Varghese N."/>
            <person name="Submissions S."/>
        </authorList>
    </citation>
    <scope>NUCLEOTIDE SEQUENCE [LARGE SCALE GENOMIC DNA]</scope>
    <source>
        <strain evidence="3">DSM 16858</strain>
    </source>
</reference>
<evidence type="ECO:0000313" key="2">
    <source>
        <dbReference type="EMBL" id="SEU02168.1"/>
    </source>
</evidence>
<organism evidence="2 3">
    <name type="scientific">Stigmatella erecta</name>
    <dbReference type="NCBI Taxonomy" id="83460"/>
    <lineage>
        <taxon>Bacteria</taxon>
        <taxon>Pseudomonadati</taxon>
        <taxon>Myxococcota</taxon>
        <taxon>Myxococcia</taxon>
        <taxon>Myxococcales</taxon>
        <taxon>Cystobacterineae</taxon>
        <taxon>Archangiaceae</taxon>
        <taxon>Stigmatella</taxon>
    </lineage>
</organism>
<gene>
    <name evidence="2" type="ORF">SAMN05443639_106366</name>
</gene>
<protein>
    <submittedName>
        <fullName evidence="2">Uncharacterized protein</fullName>
    </submittedName>
</protein>
<feature type="region of interest" description="Disordered" evidence="1">
    <location>
        <begin position="1"/>
        <end position="31"/>
    </location>
</feature>
<accession>A0A1I0IZM0</accession>
<evidence type="ECO:0000256" key="1">
    <source>
        <dbReference type="SAM" id="MobiDB-lite"/>
    </source>
</evidence>
<sequence length="248" mass="27166">MSDPLKPPPGPSPKSPTSEAAFPPLPDVGPEQLTADQARDYLMSVLDYGQEEIDAKAGIIEELVDLLLPELKVVAQSIRPPDEDLKEAEALEQRFTGVAVRERDAAWLKQTGLRLDSTTRPLVPRWSAPDKVGGVLKRELFLLTDGRLVTVEAVTPWETDGGRLASRDILVGAREVTPAEVLRTFDFVATLKSLLRALFDGAAILMERNEQPADLVERSGRFFTIIAQVAMGMKESADRLRRAGDSPA</sequence>
<dbReference type="EMBL" id="FOIJ01000006">
    <property type="protein sequence ID" value="SEU02168.1"/>
    <property type="molecule type" value="Genomic_DNA"/>
</dbReference>
<feature type="compositionally biased region" description="Pro residues" evidence="1">
    <location>
        <begin position="1"/>
        <end position="14"/>
    </location>
</feature>
<keyword evidence="3" id="KW-1185">Reference proteome</keyword>
<dbReference type="Proteomes" id="UP000199181">
    <property type="component" value="Unassembled WGS sequence"/>
</dbReference>